<dbReference type="GO" id="GO:0004674">
    <property type="term" value="F:protein serine/threonine kinase activity"/>
    <property type="evidence" value="ECO:0007669"/>
    <property type="project" value="TreeGrafter"/>
</dbReference>
<dbReference type="PANTHER" id="PTHR44167:SF18">
    <property type="entry name" value="PROTEIN KINASE DOMAIN-CONTAINING PROTEIN"/>
    <property type="match status" value="1"/>
</dbReference>
<dbReference type="Proteomes" id="UP000252139">
    <property type="component" value="Unassembled WGS sequence"/>
</dbReference>
<gene>
    <name evidence="2" type="ORF">CU097_006962</name>
</gene>
<dbReference type="GO" id="GO:0005634">
    <property type="term" value="C:nucleus"/>
    <property type="evidence" value="ECO:0007669"/>
    <property type="project" value="TreeGrafter"/>
</dbReference>
<dbReference type="Gene3D" id="1.10.510.10">
    <property type="entry name" value="Transferase(Phosphotransferase) domain 1"/>
    <property type="match status" value="1"/>
</dbReference>
<dbReference type="InterPro" id="IPR011009">
    <property type="entry name" value="Kinase-like_dom_sf"/>
</dbReference>
<sequence>MEDKSIQSKSILRHSINILDKIYSRNESLNYLIPLKEIETKLFDYSYSTLEDFKADLQKIPIYKNIKDYGHDENQILEEQCNTPIYDFAMLRKDSQIYTINIQDDPLQAHHSLQQALKEDTNRPLHRLYVSKNSDLILEARDSMNSLLVLFFKTKITPFEDSTDIMRLTADVAVVHPLGEFHRFDKNMSIIEGWIKVKVARTASIKRIIPKKLAYYLFDGSPLSVKKLAFEAEKDITSARHNEMTRQFINSIMGSCLDFFTLCYNDYVDNVLSKNTKTDQNYTQSRSIACCRKVEKGLSTIDRFFAIKRKSFITQNITSNFIRYWRELEEFCQRMDVNAVYRKKYESGINRAADAEGYFKKVYFINSQTVVQLFQRSTVSQRINEIVSYSTLRNRHHIGRVKEIIWKDDGSEVIGITMERYHMTLKQFLRLNPKLTAHQRLYMIVQLLRSISTIHEFNIAHRDISTVNFMVNINKSELLEDGSAKIEVFLIDFGKAVFFDPKDAAKWWVDSDEVNIYRDEVKPKTSQELIIWCKSLPFMMAKPDHGYRFYRSIKTLPRSRNDHSLLPYLIDPAAEDIFALGSLVWKILSGMEPWPGIFDTDLKGLRETVEDDYNIRSLVNREVPGITSRALLYMFLRAEPYDRRPAIEILSWLESPGIKQSILNECNGIYDKPLHVPAPKISKRERLKRKRLQ</sequence>
<dbReference type="AlphaFoldDB" id="A0A367JM84"/>
<dbReference type="SMART" id="SM00220">
    <property type="entry name" value="S_TKc"/>
    <property type="match status" value="1"/>
</dbReference>
<dbReference type="EMBL" id="PJQL01001027">
    <property type="protein sequence ID" value="RCH91054.1"/>
    <property type="molecule type" value="Genomic_DNA"/>
</dbReference>
<protein>
    <recommendedName>
        <fullName evidence="1">Protein kinase domain-containing protein</fullName>
    </recommendedName>
</protein>
<accession>A0A367JM84</accession>
<organism evidence="2 3">
    <name type="scientific">Rhizopus azygosporus</name>
    <name type="common">Rhizopus microsporus var. azygosporus</name>
    <dbReference type="NCBI Taxonomy" id="86630"/>
    <lineage>
        <taxon>Eukaryota</taxon>
        <taxon>Fungi</taxon>
        <taxon>Fungi incertae sedis</taxon>
        <taxon>Mucoromycota</taxon>
        <taxon>Mucoromycotina</taxon>
        <taxon>Mucoromycetes</taxon>
        <taxon>Mucorales</taxon>
        <taxon>Mucorineae</taxon>
        <taxon>Rhizopodaceae</taxon>
        <taxon>Rhizopus</taxon>
    </lineage>
</organism>
<evidence type="ECO:0000313" key="2">
    <source>
        <dbReference type="EMBL" id="RCH91054.1"/>
    </source>
</evidence>
<dbReference type="OrthoDB" id="4062651at2759"/>
<comment type="caution">
    <text evidence="2">The sequence shown here is derived from an EMBL/GenBank/DDBJ whole genome shotgun (WGS) entry which is preliminary data.</text>
</comment>
<name>A0A367JM84_RHIAZ</name>
<keyword evidence="3" id="KW-1185">Reference proteome</keyword>
<reference evidence="2 3" key="1">
    <citation type="journal article" date="2018" name="G3 (Bethesda)">
        <title>Phylogenetic and Phylogenomic Definition of Rhizopus Species.</title>
        <authorList>
            <person name="Gryganskyi A.P."/>
            <person name="Golan J."/>
            <person name="Dolatabadi S."/>
            <person name="Mondo S."/>
            <person name="Robb S."/>
            <person name="Idnurm A."/>
            <person name="Muszewska A."/>
            <person name="Steczkiewicz K."/>
            <person name="Masonjones S."/>
            <person name="Liao H.L."/>
            <person name="Gajdeczka M.T."/>
            <person name="Anike F."/>
            <person name="Vuek A."/>
            <person name="Anishchenko I.M."/>
            <person name="Voigt K."/>
            <person name="de Hoog G.S."/>
            <person name="Smith M.E."/>
            <person name="Heitman J."/>
            <person name="Vilgalys R."/>
            <person name="Stajich J.E."/>
        </authorList>
    </citation>
    <scope>NUCLEOTIDE SEQUENCE [LARGE SCALE GENOMIC DNA]</scope>
    <source>
        <strain evidence="2 3">CBS 357.93</strain>
    </source>
</reference>
<dbReference type="PANTHER" id="PTHR44167">
    <property type="entry name" value="OVARIAN-SPECIFIC SERINE/THREONINE-PROTEIN KINASE LOK-RELATED"/>
    <property type="match status" value="1"/>
</dbReference>
<dbReference type="Pfam" id="PF00069">
    <property type="entry name" value="Pkinase"/>
    <property type="match status" value="1"/>
</dbReference>
<dbReference type="STRING" id="86630.A0A367JM84"/>
<feature type="domain" description="Protein kinase" evidence="1">
    <location>
        <begin position="326"/>
        <end position="658"/>
    </location>
</feature>
<proteinExistence type="predicted"/>
<dbReference type="InterPro" id="IPR000719">
    <property type="entry name" value="Prot_kinase_dom"/>
</dbReference>
<dbReference type="SUPFAM" id="SSF56112">
    <property type="entry name" value="Protein kinase-like (PK-like)"/>
    <property type="match status" value="1"/>
</dbReference>
<dbReference type="GO" id="GO:0005524">
    <property type="term" value="F:ATP binding"/>
    <property type="evidence" value="ECO:0007669"/>
    <property type="project" value="InterPro"/>
</dbReference>
<dbReference type="GO" id="GO:0005737">
    <property type="term" value="C:cytoplasm"/>
    <property type="evidence" value="ECO:0007669"/>
    <property type="project" value="TreeGrafter"/>
</dbReference>
<evidence type="ECO:0000313" key="3">
    <source>
        <dbReference type="Proteomes" id="UP000252139"/>
    </source>
</evidence>
<dbReference type="GO" id="GO:0044773">
    <property type="term" value="P:mitotic DNA damage checkpoint signaling"/>
    <property type="evidence" value="ECO:0007669"/>
    <property type="project" value="TreeGrafter"/>
</dbReference>
<evidence type="ECO:0000259" key="1">
    <source>
        <dbReference type="PROSITE" id="PS50011"/>
    </source>
</evidence>
<dbReference type="PROSITE" id="PS50011">
    <property type="entry name" value="PROTEIN_KINASE_DOM"/>
    <property type="match status" value="1"/>
</dbReference>